<reference evidence="2 3" key="1">
    <citation type="submission" date="2019-09" db="EMBL/GenBank/DDBJ databases">
        <title>NBRP : Genome information of microbial organism related human and environment.</title>
        <authorList>
            <person name="Hattori M."/>
            <person name="Oshima K."/>
            <person name="Inaba H."/>
            <person name="Suda W."/>
            <person name="Sakamoto M."/>
            <person name="Iino T."/>
            <person name="Kitahara M."/>
            <person name="Oshida Y."/>
            <person name="Iida T."/>
            <person name="Kudo T."/>
            <person name="Itoh T."/>
            <person name="Ohkuma M."/>
        </authorList>
    </citation>
    <scope>NUCLEOTIDE SEQUENCE [LARGE SCALE GENOMIC DNA]</scope>
    <source>
        <strain evidence="2 3">Q-1</strain>
    </source>
</reference>
<dbReference type="Pfam" id="PF10135">
    <property type="entry name" value="Rod-binding"/>
    <property type="match status" value="1"/>
</dbReference>
<dbReference type="Proteomes" id="UP000324996">
    <property type="component" value="Unassembled WGS sequence"/>
</dbReference>
<dbReference type="EMBL" id="BKCN01000003">
    <property type="protein sequence ID" value="GER03324.1"/>
    <property type="molecule type" value="Genomic_DNA"/>
</dbReference>
<protein>
    <recommendedName>
        <fullName evidence="1">Flagellar protein FlgJ N-terminal domain-containing protein</fullName>
    </recommendedName>
</protein>
<evidence type="ECO:0000313" key="2">
    <source>
        <dbReference type="EMBL" id="GER03324.1"/>
    </source>
</evidence>
<dbReference type="InterPro" id="IPR019301">
    <property type="entry name" value="Flagellar_prot_FlgJ_N"/>
</dbReference>
<comment type="caution">
    <text evidence="2">The sequence shown here is derived from an EMBL/GenBank/DDBJ whole genome shotgun (WGS) entry which is preliminary data.</text>
</comment>
<name>A0A5A7N6H4_9PROT</name>
<proteinExistence type="predicted"/>
<keyword evidence="3" id="KW-1185">Reference proteome</keyword>
<gene>
    <name evidence="2" type="ORF">JCM17846_10060</name>
</gene>
<organism evidence="2 3">
    <name type="scientific">Iodidimonas nitroreducens</name>
    <dbReference type="NCBI Taxonomy" id="1236968"/>
    <lineage>
        <taxon>Bacteria</taxon>
        <taxon>Pseudomonadati</taxon>
        <taxon>Pseudomonadota</taxon>
        <taxon>Alphaproteobacteria</taxon>
        <taxon>Iodidimonadales</taxon>
        <taxon>Iodidimonadaceae</taxon>
        <taxon>Iodidimonas</taxon>
    </lineage>
</organism>
<sequence>MFDPIAQINAFPLPMSAESQAPIDEKAWGVAKDFEALMMGQMVEQMFSGLDQDGFFSGGYGEKMARGMLSEPLGKALSSSGTLGIAEAIYRDISGIYQSYGTMGDA</sequence>
<dbReference type="AlphaFoldDB" id="A0A5A7N6H4"/>
<evidence type="ECO:0000313" key="3">
    <source>
        <dbReference type="Proteomes" id="UP000324996"/>
    </source>
</evidence>
<evidence type="ECO:0000259" key="1">
    <source>
        <dbReference type="Pfam" id="PF10135"/>
    </source>
</evidence>
<accession>A0A5A7N6H4</accession>
<feature type="domain" description="Flagellar protein FlgJ N-terminal" evidence="1">
    <location>
        <begin position="45"/>
        <end position="91"/>
    </location>
</feature>